<dbReference type="GO" id="GO:0046872">
    <property type="term" value="F:metal ion binding"/>
    <property type="evidence" value="ECO:0007669"/>
    <property type="project" value="UniProtKB-KW"/>
</dbReference>
<comment type="caution">
    <text evidence="6">The sequence shown here is derived from an EMBL/GenBank/DDBJ whole genome shotgun (WGS) entry which is preliminary data.</text>
</comment>
<keyword evidence="2" id="KW-0479">Metal-binding</keyword>
<dbReference type="Proteomes" id="UP000278222">
    <property type="component" value="Unassembled WGS sequence"/>
</dbReference>
<proteinExistence type="predicted"/>
<keyword evidence="4" id="KW-0460">Magnesium</keyword>
<evidence type="ECO:0000256" key="1">
    <source>
        <dbReference type="ARBA" id="ARBA00001946"/>
    </source>
</evidence>
<dbReference type="InterPro" id="IPR036412">
    <property type="entry name" value="HAD-like_sf"/>
</dbReference>
<comment type="cofactor">
    <cofactor evidence="1">
        <name>Mg(2+)</name>
        <dbReference type="ChEBI" id="CHEBI:18420"/>
    </cofactor>
</comment>
<dbReference type="Pfam" id="PF00702">
    <property type="entry name" value="Hydrolase"/>
    <property type="match status" value="1"/>
</dbReference>
<evidence type="ECO:0000256" key="5">
    <source>
        <dbReference type="SAM" id="MobiDB-lite"/>
    </source>
</evidence>
<dbReference type="EMBL" id="RJKX01000014">
    <property type="protein sequence ID" value="ROP90514.1"/>
    <property type="molecule type" value="Genomic_DNA"/>
</dbReference>
<dbReference type="PANTHER" id="PTHR46470">
    <property type="entry name" value="N-ACYLNEURAMINATE-9-PHOSPHATASE"/>
    <property type="match status" value="1"/>
</dbReference>
<dbReference type="OrthoDB" id="367448at2"/>
<keyword evidence="7" id="KW-1185">Reference proteome</keyword>
<dbReference type="InterPro" id="IPR023214">
    <property type="entry name" value="HAD_sf"/>
</dbReference>
<evidence type="ECO:0000256" key="3">
    <source>
        <dbReference type="ARBA" id="ARBA00022801"/>
    </source>
</evidence>
<dbReference type="SUPFAM" id="SSF56784">
    <property type="entry name" value="HAD-like"/>
    <property type="match status" value="1"/>
</dbReference>
<evidence type="ECO:0000313" key="6">
    <source>
        <dbReference type="EMBL" id="ROP90514.1"/>
    </source>
</evidence>
<evidence type="ECO:0000256" key="4">
    <source>
        <dbReference type="ARBA" id="ARBA00022842"/>
    </source>
</evidence>
<keyword evidence="3 6" id="KW-0378">Hydrolase</keyword>
<dbReference type="PANTHER" id="PTHR46470:SF2">
    <property type="entry name" value="GLYCERALDEHYDE 3-PHOSPHATE PHOSPHATASE"/>
    <property type="match status" value="1"/>
</dbReference>
<protein>
    <submittedName>
        <fullName evidence="6">HAD superfamily hydrolase (TIGR01509 family)/HAD superfamily hydrolase (TIGR01549 family)</fullName>
    </submittedName>
</protein>
<dbReference type="GO" id="GO:0044281">
    <property type="term" value="P:small molecule metabolic process"/>
    <property type="evidence" value="ECO:0007669"/>
    <property type="project" value="UniProtKB-ARBA"/>
</dbReference>
<dbReference type="GO" id="GO:0016791">
    <property type="term" value="F:phosphatase activity"/>
    <property type="evidence" value="ECO:0007669"/>
    <property type="project" value="TreeGrafter"/>
</dbReference>
<dbReference type="AlphaFoldDB" id="A0A3N1LH16"/>
<organism evidence="6 7">
    <name type="scientific">Stella humosa</name>
    <dbReference type="NCBI Taxonomy" id="94"/>
    <lineage>
        <taxon>Bacteria</taxon>
        <taxon>Pseudomonadati</taxon>
        <taxon>Pseudomonadota</taxon>
        <taxon>Alphaproteobacteria</taxon>
        <taxon>Rhodospirillales</taxon>
        <taxon>Stellaceae</taxon>
        <taxon>Stella</taxon>
    </lineage>
</organism>
<accession>A0A3N1LH16</accession>
<dbReference type="NCBIfam" id="TIGR01549">
    <property type="entry name" value="HAD-SF-IA-v1"/>
    <property type="match status" value="1"/>
</dbReference>
<gene>
    <name evidence="6" type="ORF">EDC65_2363</name>
</gene>
<dbReference type="InterPro" id="IPR051400">
    <property type="entry name" value="HAD-like_hydrolase"/>
</dbReference>
<dbReference type="InterPro" id="IPR006439">
    <property type="entry name" value="HAD-SF_hydro_IA"/>
</dbReference>
<dbReference type="NCBIfam" id="TIGR01509">
    <property type="entry name" value="HAD-SF-IA-v3"/>
    <property type="match status" value="1"/>
</dbReference>
<dbReference type="Gene3D" id="3.40.50.1000">
    <property type="entry name" value="HAD superfamily/HAD-like"/>
    <property type="match status" value="1"/>
</dbReference>
<sequence length="254" mass="26239">MASARSSVAKPPEPRGRVGFDVTAGPRRAVLFDVGGPLDQETAFEQRIDGVILAALAAEGCRLDPGAYDRLCGAAVASFAPNLYEAVVWSALGGDRDACGRAMVAVAGRMAADPPAFELRPGMADLLAGLHGRGVRLGLVANQPASALERLAAGGLAPYFDHFAVSGTNGFRKPDVRAFLAAATALAVAPAECVMVGDRIDNDIAPARLLGMAAVRLRTGRHAGQRPRSLREVPDADVADVPGLALAIDRLLAG</sequence>
<evidence type="ECO:0000313" key="7">
    <source>
        <dbReference type="Proteomes" id="UP000278222"/>
    </source>
</evidence>
<reference evidence="6 7" key="1">
    <citation type="submission" date="2018-11" db="EMBL/GenBank/DDBJ databases">
        <title>Genomic Encyclopedia of Type Strains, Phase IV (KMG-IV): sequencing the most valuable type-strain genomes for metagenomic binning, comparative biology and taxonomic classification.</title>
        <authorList>
            <person name="Goeker M."/>
        </authorList>
    </citation>
    <scope>NUCLEOTIDE SEQUENCE [LARGE SCALE GENOMIC DNA]</scope>
    <source>
        <strain evidence="6 7">DSM 5900</strain>
    </source>
</reference>
<name>A0A3N1LH16_9PROT</name>
<feature type="region of interest" description="Disordered" evidence="5">
    <location>
        <begin position="1"/>
        <end position="20"/>
    </location>
</feature>
<evidence type="ECO:0000256" key="2">
    <source>
        <dbReference type="ARBA" id="ARBA00022723"/>
    </source>
</evidence>